<dbReference type="GO" id="GO:0003824">
    <property type="term" value="F:catalytic activity"/>
    <property type="evidence" value="ECO:0007669"/>
    <property type="project" value="InterPro"/>
</dbReference>
<dbReference type="Proteomes" id="UP000245086">
    <property type="component" value="Unassembled WGS sequence"/>
</dbReference>
<dbReference type="SUPFAM" id="SSF53474">
    <property type="entry name" value="alpha/beta-Hydrolases"/>
    <property type="match status" value="1"/>
</dbReference>
<comment type="caution">
    <text evidence="2">The sequence shown here is derived from an EMBL/GenBank/DDBJ whole genome shotgun (WGS) entry which is preliminary data.</text>
</comment>
<reference evidence="2" key="1">
    <citation type="journal article" date="2018" name="Genome Announc.">
        <title>Draft Genome Sequence of "Candidatus Phycosocius bacilliformis," an Alphaproteobacterial Ectosymbiont of the Hydrocarbon-Producing Green Alga Botryococcus braunii.</title>
        <authorList>
            <person name="Tanabe Y."/>
            <person name="Yamaguchi H."/>
            <person name="Watanabe M.M."/>
        </authorList>
    </citation>
    <scope>NUCLEOTIDE SEQUENCE [LARGE SCALE GENOMIC DNA]</scope>
    <source>
        <strain evidence="2">BOTRYCO-2</strain>
    </source>
</reference>
<sequence>MSTPKDQNFFDCSLLAPDGRILQDEAGWLGNLSHEVRLNLCRMAGQSPSETSFDLVESSGNQIFPVAMAQTEAASHWAIPHARTARQIDPSTIWVCRLSPSAVQGRLAHFAQAFGLPPAVGRVLHALYVHCDVKKAAQIAGVSFHTARDYLQQARQVTWTPNLARLITWSALGTLETVARGESDHPAGALFSLSARQRDLAARIADGASRSQAAAELGISYAVAKKELAEIYVATGVNNAIGLAKVLAELRSLAMATGLGKADDPYPPPPSRTLIATDKTGRKIVASDYGPLGGKPVLVLHNGMNCRGVDRALVAALQNAGYRPISPDRPGYGDTDPAPPTILGADYYKLCAADLICLCAQMGWDRLDVIAHGPTPLVLTLLEEAPTLVQAAVVDAPEPDSGYGAAAQGMIPAMKRHFFKRPWAVASVARILTNLASHARLATLMREWTANSPADRVAMENPALLMDFYRKILPFRSGQIDGFVREQVLQATLGPPKTSLRGAGVTLLIGKTDFMHDGAETRDYWQALLPEARIHLIEDAGRFISYSHPDRVVEALLAA</sequence>
<dbReference type="EMBL" id="BFBR01000003">
    <property type="protein sequence ID" value="GBF57573.1"/>
    <property type="molecule type" value="Genomic_DNA"/>
</dbReference>
<gene>
    <name evidence="2" type="ORF">PbB2_01240</name>
</gene>
<dbReference type="SMART" id="SM00421">
    <property type="entry name" value="HTH_LUXR"/>
    <property type="match status" value="1"/>
</dbReference>
<feature type="domain" description="HTH luxR-type" evidence="1">
    <location>
        <begin position="190"/>
        <end position="247"/>
    </location>
</feature>
<proteinExistence type="predicted"/>
<dbReference type="InterPro" id="IPR000639">
    <property type="entry name" value="Epox_hydrolase-like"/>
</dbReference>
<dbReference type="PRINTS" id="PR00412">
    <property type="entry name" value="EPOXHYDRLASE"/>
</dbReference>
<dbReference type="InterPro" id="IPR000073">
    <property type="entry name" value="AB_hydrolase_1"/>
</dbReference>
<evidence type="ECO:0000313" key="3">
    <source>
        <dbReference type="Proteomes" id="UP000245086"/>
    </source>
</evidence>
<dbReference type="Gene3D" id="1.10.10.10">
    <property type="entry name" value="Winged helix-like DNA-binding domain superfamily/Winged helix DNA-binding domain"/>
    <property type="match status" value="1"/>
</dbReference>
<evidence type="ECO:0000259" key="1">
    <source>
        <dbReference type="SMART" id="SM00421"/>
    </source>
</evidence>
<keyword evidence="3" id="KW-1185">Reference proteome</keyword>
<dbReference type="InterPro" id="IPR036388">
    <property type="entry name" value="WH-like_DNA-bd_sf"/>
</dbReference>
<protein>
    <recommendedName>
        <fullName evidence="1">HTH luxR-type domain-containing protein</fullName>
    </recommendedName>
</protein>
<organism evidence="2 3">
    <name type="scientific">Candidatus Phycosocius bacilliformis</name>
    <dbReference type="NCBI Taxonomy" id="1445552"/>
    <lineage>
        <taxon>Bacteria</taxon>
        <taxon>Pseudomonadati</taxon>
        <taxon>Pseudomonadota</taxon>
        <taxon>Alphaproteobacteria</taxon>
        <taxon>Caulobacterales</taxon>
        <taxon>Caulobacterales incertae sedis</taxon>
        <taxon>Candidatus Phycosocius</taxon>
    </lineage>
</organism>
<dbReference type="Gene3D" id="3.40.50.1820">
    <property type="entry name" value="alpha/beta hydrolase"/>
    <property type="match status" value="1"/>
</dbReference>
<dbReference type="OrthoDB" id="7618865at2"/>
<dbReference type="InterPro" id="IPR029058">
    <property type="entry name" value="AB_hydrolase_fold"/>
</dbReference>
<accession>A0A2P2E931</accession>
<dbReference type="GO" id="GO:0006355">
    <property type="term" value="P:regulation of DNA-templated transcription"/>
    <property type="evidence" value="ECO:0007669"/>
    <property type="project" value="InterPro"/>
</dbReference>
<dbReference type="InterPro" id="IPR050228">
    <property type="entry name" value="Carboxylesterase_BioH"/>
</dbReference>
<dbReference type="AlphaFoldDB" id="A0A2P2E931"/>
<dbReference type="Pfam" id="PF00561">
    <property type="entry name" value="Abhydrolase_1"/>
    <property type="match status" value="1"/>
</dbReference>
<dbReference type="GO" id="GO:0003677">
    <property type="term" value="F:DNA binding"/>
    <property type="evidence" value="ECO:0007669"/>
    <property type="project" value="InterPro"/>
</dbReference>
<name>A0A2P2E931_9PROT</name>
<dbReference type="InterPro" id="IPR000792">
    <property type="entry name" value="Tscrpt_reg_LuxR_C"/>
</dbReference>
<dbReference type="PANTHER" id="PTHR43194">
    <property type="entry name" value="HYDROLASE ALPHA/BETA FOLD FAMILY"/>
    <property type="match status" value="1"/>
</dbReference>
<dbReference type="SUPFAM" id="SSF46894">
    <property type="entry name" value="C-terminal effector domain of the bipartite response regulators"/>
    <property type="match status" value="1"/>
</dbReference>
<dbReference type="PANTHER" id="PTHR43194:SF2">
    <property type="entry name" value="PEROXISOMAL MEMBRANE PROTEIN LPX1"/>
    <property type="match status" value="1"/>
</dbReference>
<evidence type="ECO:0000313" key="2">
    <source>
        <dbReference type="EMBL" id="GBF57573.1"/>
    </source>
</evidence>
<dbReference type="InterPro" id="IPR016032">
    <property type="entry name" value="Sig_transdc_resp-reg_C-effctor"/>
</dbReference>
<dbReference type="RefSeq" id="WP_133245738.1">
    <property type="nucleotide sequence ID" value="NZ_BFBR01000003.1"/>
</dbReference>